<name>A0A426Y612_ENSVE</name>
<gene>
    <name evidence="1" type="ORF">B296_00053898</name>
</gene>
<dbReference type="AlphaFoldDB" id="A0A426Y612"/>
<protein>
    <submittedName>
        <fullName evidence="1">Uncharacterized protein</fullName>
    </submittedName>
</protein>
<reference evidence="1 2" key="1">
    <citation type="journal article" date="2014" name="Agronomy (Basel)">
        <title>A Draft Genome Sequence for Ensete ventricosum, the Drought-Tolerant Tree Against Hunger.</title>
        <authorList>
            <person name="Harrison J."/>
            <person name="Moore K.A."/>
            <person name="Paszkiewicz K."/>
            <person name="Jones T."/>
            <person name="Grant M."/>
            <person name="Ambacheew D."/>
            <person name="Muzemil S."/>
            <person name="Studholme D.J."/>
        </authorList>
    </citation>
    <scope>NUCLEOTIDE SEQUENCE [LARGE SCALE GENOMIC DNA]</scope>
</reference>
<evidence type="ECO:0000313" key="1">
    <source>
        <dbReference type="EMBL" id="RRT47199.1"/>
    </source>
</evidence>
<comment type="caution">
    <text evidence="1">The sequence shown here is derived from an EMBL/GenBank/DDBJ whole genome shotgun (WGS) entry which is preliminary data.</text>
</comment>
<evidence type="ECO:0000313" key="2">
    <source>
        <dbReference type="Proteomes" id="UP000287651"/>
    </source>
</evidence>
<dbReference type="Proteomes" id="UP000287651">
    <property type="component" value="Unassembled WGS sequence"/>
</dbReference>
<accession>A0A426Y612</accession>
<sequence length="145" mass="15805">MGRVGRGCRELLYKERFIASYMVCVCLQLRGSHGLPAVATMTSMCAHLAERVNSGTGQEEGVRETSRLLPRVSSSEAPSSIDAKSQRDLEVMKACHAFDLTVIEGSLVAIWKRYSIPGSTHCVLRCSSSNLTTQVPSSLASWLMP</sequence>
<organism evidence="1 2">
    <name type="scientific">Ensete ventricosum</name>
    <name type="common">Abyssinian banana</name>
    <name type="synonym">Musa ensete</name>
    <dbReference type="NCBI Taxonomy" id="4639"/>
    <lineage>
        <taxon>Eukaryota</taxon>
        <taxon>Viridiplantae</taxon>
        <taxon>Streptophyta</taxon>
        <taxon>Embryophyta</taxon>
        <taxon>Tracheophyta</taxon>
        <taxon>Spermatophyta</taxon>
        <taxon>Magnoliopsida</taxon>
        <taxon>Liliopsida</taxon>
        <taxon>Zingiberales</taxon>
        <taxon>Musaceae</taxon>
        <taxon>Ensete</taxon>
    </lineage>
</organism>
<proteinExistence type="predicted"/>
<dbReference type="EMBL" id="AMZH03014694">
    <property type="protein sequence ID" value="RRT47199.1"/>
    <property type="molecule type" value="Genomic_DNA"/>
</dbReference>